<dbReference type="EMBL" id="CM046392">
    <property type="protein sequence ID" value="KAI8554006.1"/>
    <property type="molecule type" value="Genomic_DNA"/>
</dbReference>
<reference evidence="1" key="1">
    <citation type="submission" date="2022-02" db="EMBL/GenBank/DDBJ databases">
        <title>Plant Genome Project.</title>
        <authorList>
            <person name="Zhang R.-G."/>
        </authorList>
    </citation>
    <scope>NUCLEOTIDE SEQUENCE</scope>
    <source>
        <strain evidence="1">AT1</strain>
    </source>
</reference>
<dbReference type="Proteomes" id="UP001062846">
    <property type="component" value="Chromosome 5"/>
</dbReference>
<proteinExistence type="predicted"/>
<evidence type="ECO:0000313" key="1">
    <source>
        <dbReference type="EMBL" id="KAI8554006.1"/>
    </source>
</evidence>
<organism evidence="1 2">
    <name type="scientific">Rhododendron molle</name>
    <name type="common">Chinese azalea</name>
    <name type="synonym">Azalea mollis</name>
    <dbReference type="NCBI Taxonomy" id="49168"/>
    <lineage>
        <taxon>Eukaryota</taxon>
        <taxon>Viridiplantae</taxon>
        <taxon>Streptophyta</taxon>
        <taxon>Embryophyta</taxon>
        <taxon>Tracheophyta</taxon>
        <taxon>Spermatophyta</taxon>
        <taxon>Magnoliopsida</taxon>
        <taxon>eudicotyledons</taxon>
        <taxon>Gunneridae</taxon>
        <taxon>Pentapetalae</taxon>
        <taxon>asterids</taxon>
        <taxon>Ericales</taxon>
        <taxon>Ericaceae</taxon>
        <taxon>Ericoideae</taxon>
        <taxon>Rhodoreae</taxon>
        <taxon>Rhododendron</taxon>
    </lineage>
</organism>
<name>A0ACC0NL74_RHOML</name>
<keyword evidence="2" id="KW-1185">Reference proteome</keyword>
<accession>A0ACC0NL74</accession>
<sequence>MRTNDFGDGGARRTERVRSEGEENEKKTIGNKEESRWRRRSPGEEGEGRLPPPPQAEKQDGCGFSKLL</sequence>
<evidence type="ECO:0000313" key="2">
    <source>
        <dbReference type="Proteomes" id="UP001062846"/>
    </source>
</evidence>
<comment type="caution">
    <text evidence="1">The sequence shown here is derived from an EMBL/GenBank/DDBJ whole genome shotgun (WGS) entry which is preliminary data.</text>
</comment>
<protein>
    <submittedName>
        <fullName evidence="1">Uncharacterized protein</fullName>
    </submittedName>
</protein>
<gene>
    <name evidence="1" type="ORF">RHMOL_Rhmol05G0063400</name>
</gene>